<dbReference type="InterPro" id="IPR017853">
    <property type="entry name" value="GH"/>
</dbReference>
<dbReference type="Gene3D" id="3.40.50.1700">
    <property type="entry name" value="Glycoside hydrolase family 3 C-terminal domain"/>
    <property type="match status" value="2"/>
</dbReference>
<dbReference type="EMBL" id="JBHLTR010000031">
    <property type="protein sequence ID" value="MFC0560556.1"/>
    <property type="molecule type" value="Genomic_DNA"/>
</dbReference>
<evidence type="ECO:0000256" key="1">
    <source>
        <dbReference type="ARBA" id="ARBA00005336"/>
    </source>
</evidence>
<dbReference type="CDD" id="cd04084">
    <property type="entry name" value="CBM6_xylanase-like"/>
    <property type="match status" value="1"/>
</dbReference>
<dbReference type="Proteomes" id="UP001589833">
    <property type="component" value="Unassembled WGS sequence"/>
</dbReference>
<evidence type="ECO:0000313" key="7">
    <source>
        <dbReference type="Proteomes" id="UP001589833"/>
    </source>
</evidence>
<evidence type="ECO:0000259" key="4">
    <source>
        <dbReference type="SMART" id="SM00606"/>
    </source>
</evidence>
<dbReference type="InterPro" id="IPR008979">
    <property type="entry name" value="Galactose-bd-like_sf"/>
</dbReference>
<sequence length="1156" mass="124985">MKKSQLLSVGRKTLSLMLVTTLTAGMVGFNPPAKKAEENPVFKTQVGGVFDGMPLFDGVPEHLDDFVNAYFEYTGLEGPAVYATGSRNHYTLQRGENAGNVIPGALSAADNVQGVSTDFPALVGMGQTWNKELLNDIGKVVGSEKISTLKVKQGESNIHGGSDPSATVAFTVVSDLHINPLSGRFDEGFSEDAYMSATMIDKMATGLSGIDQSDSDDGFWMRAAVGTKHYSVYNSQWFRQSASNSAGARSIFEYRTRSPLKALSSGSVAGVMTSFGRTNGIPNILSPYQIHANNHSKYGVYSSPDFNGDAHVFGENMQGNGYDTKYAVDRTHATILMILANANAGRPGPSVQNGLADVAALVDAVEEGKYGITKQDLIEAARPHVNQLVRVGIFNEVDENGIPKQYPFAEEAKDVRAEPATYHTPKHQEVALQAAQESIVLLKNDGVLPLQKNQKAAVSGVYADSRFKTVYSLRSTPNIDNSGISPLLAIIRANGANNVSYESGATIVGLESKLNGLTVSTSDVKEGSQLLTTTESFDETNPAHLFEVYDWGQAGYSLRSLQNERWVTSPTAANAPVENTNDTSLNLTDNDWDLANMIGNTSAIPPTIRIEKNEDSTVSLIANGYRTGFGGDFTNWYYSNSRFITTDSDGKLKTASSTLQNAEQAANRNDDVKFEQVVVQEVGAEAVERAQTDDYAIVFVGAIPRHSAGEGYDRSDLDMGESDYELVEKVSAAFAEQGKETIVVVKSSFPVGMERIQNNPNVSAIVYQPYGGQYDSYALAQVLYGDYAPTGRLASTWYADMSAFPEINDYVIPEGNTSVTLADIDPRYQVDMTNADHIESELTYMYTKAPVTYPFGYGLSYSGFTYSDFNVPSSSKENTMFEVTVNVKNEGTVDTSEVVQLYAKNKQSAYGDYTPQKQLVAFEKVSLPAGGSKTVTLTVDPEDLAIWDVNAGDFVVEEGKYDLMVGASSQDIRAEKEIKIAGDSLAALPTNKPVNVFDHAFASHEVIYHEVSKSRTAENLKDNKVVGGYHAVRSKENGSWVALPKVVLTGSSQVTASVASDAAGGKITLHADSVDNKPFAEIEVPKTDKNTYTIENAGVTVNELGYTDVTVDLGNNIPRGHGIVYVVFHDPDVRIDSLTFKNASTNKGNSNQKGAK</sequence>
<dbReference type="InterPro" id="IPR013783">
    <property type="entry name" value="Ig-like_fold"/>
</dbReference>
<dbReference type="GO" id="GO:0016787">
    <property type="term" value="F:hydrolase activity"/>
    <property type="evidence" value="ECO:0007669"/>
    <property type="project" value="UniProtKB-KW"/>
</dbReference>
<dbReference type="SMART" id="SM01217">
    <property type="entry name" value="Fn3_like"/>
    <property type="match status" value="1"/>
</dbReference>
<dbReference type="SUPFAM" id="SSF52279">
    <property type="entry name" value="Beta-D-glucan exohydrolase, C-terminal domain"/>
    <property type="match status" value="1"/>
</dbReference>
<keyword evidence="2" id="KW-0732">Signal</keyword>
<dbReference type="Pfam" id="PF03422">
    <property type="entry name" value="CBM_6"/>
    <property type="match status" value="1"/>
</dbReference>
<dbReference type="RefSeq" id="WP_273844303.1">
    <property type="nucleotide sequence ID" value="NZ_JAQQWT010000008.1"/>
</dbReference>
<dbReference type="Gene3D" id="2.60.120.260">
    <property type="entry name" value="Galactose-binding domain-like"/>
    <property type="match status" value="1"/>
</dbReference>
<evidence type="ECO:0000259" key="5">
    <source>
        <dbReference type="SMART" id="SM01217"/>
    </source>
</evidence>
<comment type="caution">
    <text evidence="6">The sequence shown here is derived from an EMBL/GenBank/DDBJ whole genome shotgun (WGS) entry which is preliminary data.</text>
</comment>
<dbReference type="InterPro" id="IPR026891">
    <property type="entry name" value="Fn3-like"/>
</dbReference>
<feature type="domain" description="Fibronectin type III-like" evidence="5">
    <location>
        <begin position="897"/>
        <end position="969"/>
    </location>
</feature>
<evidence type="ECO:0000256" key="3">
    <source>
        <dbReference type="ARBA" id="ARBA00022801"/>
    </source>
</evidence>
<name>A0ABV6NIR6_9BACI</name>
<dbReference type="InterPro" id="IPR006584">
    <property type="entry name" value="Cellulose-bd_IV"/>
</dbReference>
<evidence type="ECO:0000256" key="2">
    <source>
        <dbReference type="ARBA" id="ARBA00022729"/>
    </source>
</evidence>
<accession>A0ABV6NIR6</accession>
<dbReference type="PANTHER" id="PTHR42715">
    <property type="entry name" value="BETA-GLUCOSIDASE"/>
    <property type="match status" value="1"/>
</dbReference>
<dbReference type="InterPro" id="IPR050288">
    <property type="entry name" value="Cellulose_deg_GH3"/>
</dbReference>
<feature type="domain" description="Cellulose binding type IV" evidence="4">
    <location>
        <begin position="1008"/>
        <end position="1142"/>
    </location>
</feature>
<proteinExistence type="inferred from homology"/>
<gene>
    <name evidence="6" type="ORF">ACFFH4_16315</name>
</gene>
<dbReference type="SUPFAM" id="SSF49785">
    <property type="entry name" value="Galactose-binding domain-like"/>
    <property type="match status" value="1"/>
</dbReference>
<keyword evidence="7" id="KW-1185">Reference proteome</keyword>
<dbReference type="SUPFAM" id="SSF51445">
    <property type="entry name" value="(Trans)glycosidases"/>
    <property type="match status" value="1"/>
</dbReference>
<dbReference type="InterPro" id="IPR005084">
    <property type="entry name" value="CBM6"/>
</dbReference>
<comment type="similarity">
    <text evidence="1">Belongs to the glycosyl hydrolase 3 family.</text>
</comment>
<keyword evidence="3 6" id="KW-0378">Hydrolase</keyword>
<dbReference type="PANTHER" id="PTHR42715:SF10">
    <property type="entry name" value="BETA-GLUCOSIDASE"/>
    <property type="match status" value="1"/>
</dbReference>
<reference evidence="6 7" key="1">
    <citation type="submission" date="2024-09" db="EMBL/GenBank/DDBJ databases">
        <authorList>
            <person name="Sun Q."/>
            <person name="Mori K."/>
        </authorList>
    </citation>
    <scope>NUCLEOTIDE SEQUENCE [LARGE SCALE GENOMIC DNA]</scope>
    <source>
        <strain evidence="6 7">NCAIM B.02301</strain>
    </source>
</reference>
<dbReference type="Gene3D" id="3.20.20.300">
    <property type="entry name" value="Glycoside hydrolase, family 3, N-terminal domain"/>
    <property type="match status" value="1"/>
</dbReference>
<dbReference type="Pfam" id="PF14310">
    <property type="entry name" value="Fn3-like"/>
    <property type="match status" value="1"/>
</dbReference>
<dbReference type="SMART" id="SM00606">
    <property type="entry name" value="CBD_IV"/>
    <property type="match status" value="1"/>
</dbReference>
<dbReference type="InterPro" id="IPR036881">
    <property type="entry name" value="Glyco_hydro_3_C_sf"/>
</dbReference>
<evidence type="ECO:0000313" key="6">
    <source>
        <dbReference type="EMBL" id="MFC0560556.1"/>
    </source>
</evidence>
<dbReference type="Pfam" id="PF01915">
    <property type="entry name" value="Glyco_hydro_3_C"/>
    <property type="match status" value="1"/>
</dbReference>
<protein>
    <submittedName>
        <fullName evidence="6">Glycoside hydrolase family 3 C-terminal domain-containing protein</fullName>
    </submittedName>
</protein>
<organism evidence="6 7">
    <name type="scientific">Halalkalibacter alkalisediminis</name>
    <dbReference type="NCBI Taxonomy" id="935616"/>
    <lineage>
        <taxon>Bacteria</taxon>
        <taxon>Bacillati</taxon>
        <taxon>Bacillota</taxon>
        <taxon>Bacilli</taxon>
        <taxon>Bacillales</taxon>
        <taxon>Bacillaceae</taxon>
        <taxon>Halalkalibacter</taxon>
    </lineage>
</organism>
<dbReference type="InterPro" id="IPR002772">
    <property type="entry name" value="Glyco_hydro_3_C"/>
</dbReference>
<dbReference type="InterPro" id="IPR036962">
    <property type="entry name" value="Glyco_hydro_3_N_sf"/>
</dbReference>
<dbReference type="Gene3D" id="2.60.40.10">
    <property type="entry name" value="Immunoglobulins"/>
    <property type="match status" value="1"/>
</dbReference>